<dbReference type="RefSeq" id="WP_014254597.1">
    <property type="nucleotide sequence ID" value="NC_016627.1"/>
</dbReference>
<organism evidence="8 9">
    <name type="scientific">Acetivibrio clariflavus (strain DSM 19732 / NBRC 101661 / EBR45)</name>
    <name type="common">Clostridium clariflavum</name>
    <dbReference type="NCBI Taxonomy" id="720554"/>
    <lineage>
        <taxon>Bacteria</taxon>
        <taxon>Bacillati</taxon>
        <taxon>Bacillota</taxon>
        <taxon>Clostridia</taxon>
        <taxon>Eubacteriales</taxon>
        <taxon>Oscillospiraceae</taxon>
        <taxon>Acetivibrio</taxon>
    </lineage>
</organism>
<evidence type="ECO:0000259" key="6">
    <source>
        <dbReference type="Pfam" id="PF01386"/>
    </source>
</evidence>
<keyword evidence="1 5" id="KW-0699">rRNA-binding</keyword>
<keyword evidence="3 5" id="KW-0689">Ribosomal protein</keyword>
<dbReference type="InterPro" id="IPR020057">
    <property type="entry name" value="Ribosomal_bL25_b-dom"/>
</dbReference>
<dbReference type="eggNOG" id="COG1825">
    <property type="taxonomic scope" value="Bacteria"/>
</dbReference>
<dbReference type="HAMAP" id="MF_01334">
    <property type="entry name" value="Ribosomal_bL25_CTC"/>
    <property type="match status" value="1"/>
</dbReference>
<dbReference type="PANTHER" id="PTHR33284">
    <property type="entry name" value="RIBOSOMAL PROTEIN L25/GLN-TRNA SYNTHETASE, ANTI-CODON-BINDING DOMAIN-CONTAINING PROTEIN"/>
    <property type="match status" value="1"/>
</dbReference>
<dbReference type="NCBIfam" id="TIGR00731">
    <property type="entry name" value="bL25_bact_ctc"/>
    <property type="match status" value="1"/>
</dbReference>
<dbReference type="GO" id="GO:0008097">
    <property type="term" value="F:5S rRNA binding"/>
    <property type="evidence" value="ECO:0007669"/>
    <property type="project" value="InterPro"/>
</dbReference>
<accession>G8M0D8</accession>
<feature type="domain" description="Large ribosomal subunit protein bL25 beta" evidence="7">
    <location>
        <begin position="97"/>
        <end position="177"/>
    </location>
</feature>
<evidence type="ECO:0000256" key="1">
    <source>
        <dbReference type="ARBA" id="ARBA00022730"/>
    </source>
</evidence>
<evidence type="ECO:0000313" key="8">
    <source>
        <dbReference type="EMBL" id="AEV67983.1"/>
    </source>
</evidence>
<dbReference type="EMBL" id="CP003065">
    <property type="protein sequence ID" value="AEV67983.1"/>
    <property type="molecule type" value="Genomic_DNA"/>
</dbReference>
<keyword evidence="2 5" id="KW-0694">RNA-binding</keyword>
<dbReference type="GO" id="GO:0022625">
    <property type="term" value="C:cytosolic large ribosomal subunit"/>
    <property type="evidence" value="ECO:0007669"/>
    <property type="project" value="TreeGrafter"/>
</dbReference>
<evidence type="ECO:0000256" key="4">
    <source>
        <dbReference type="ARBA" id="ARBA00023274"/>
    </source>
</evidence>
<dbReference type="OrthoDB" id="9790002at2"/>
<dbReference type="STRING" id="720554.Clocl_1332"/>
<evidence type="ECO:0000259" key="7">
    <source>
        <dbReference type="Pfam" id="PF14693"/>
    </source>
</evidence>
<dbReference type="PANTHER" id="PTHR33284:SF1">
    <property type="entry name" value="RIBOSOMAL PROTEIN L25_GLN-TRNA SYNTHETASE, ANTI-CODON-BINDING DOMAIN-CONTAINING PROTEIN"/>
    <property type="match status" value="1"/>
</dbReference>
<name>G8M0D8_ACECE</name>
<keyword evidence="4 5" id="KW-0687">Ribonucleoprotein</keyword>
<protein>
    <recommendedName>
        <fullName evidence="5">Large ribosomal subunit protein bL25</fullName>
    </recommendedName>
    <alternativeName>
        <fullName evidence="5">General stress protein CTC</fullName>
    </alternativeName>
</protein>
<comment type="function">
    <text evidence="5">This is one of the proteins that binds to the 5S RNA in the ribosome where it forms part of the central protuberance.</text>
</comment>
<dbReference type="Gene3D" id="2.40.240.10">
    <property type="entry name" value="Ribosomal Protein L25, Chain P"/>
    <property type="match status" value="1"/>
</dbReference>
<proteinExistence type="inferred from homology"/>
<dbReference type="CDD" id="cd00495">
    <property type="entry name" value="Ribosomal_L25_TL5_CTC"/>
    <property type="match status" value="1"/>
</dbReference>
<dbReference type="SUPFAM" id="SSF50715">
    <property type="entry name" value="Ribosomal protein L25-like"/>
    <property type="match status" value="1"/>
</dbReference>
<dbReference type="Pfam" id="PF01386">
    <property type="entry name" value="Ribosomal_L25p"/>
    <property type="match status" value="1"/>
</dbReference>
<evidence type="ECO:0000256" key="3">
    <source>
        <dbReference type="ARBA" id="ARBA00022980"/>
    </source>
</evidence>
<dbReference type="InterPro" id="IPR001021">
    <property type="entry name" value="Ribosomal_bL25_long"/>
</dbReference>
<evidence type="ECO:0000256" key="2">
    <source>
        <dbReference type="ARBA" id="ARBA00022884"/>
    </source>
</evidence>
<dbReference type="InterPro" id="IPR029751">
    <property type="entry name" value="Ribosomal_L25_dom"/>
</dbReference>
<feature type="domain" description="Large ribosomal subunit protein bL25 L25" evidence="6">
    <location>
        <begin position="5"/>
        <end position="88"/>
    </location>
</feature>
<keyword evidence="9" id="KW-1185">Reference proteome</keyword>
<dbReference type="Pfam" id="PF14693">
    <property type="entry name" value="Ribosomal_TL5_C"/>
    <property type="match status" value="1"/>
</dbReference>
<dbReference type="Gene3D" id="2.170.120.20">
    <property type="entry name" value="Ribosomal protein L25, beta domain"/>
    <property type="match status" value="1"/>
</dbReference>
<dbReference type="GO" id="GO:0006412">
    <property type="term" value="P:translation"/>
    <property type="evidence" value="ECO:0007669"/>
    <property type="project" value="UniProtKB-UniRule"/>
</dbReference>
<dbReference type="HOGENOM" id="CLU_075939_2_2_9"/>
<reference evidence="8 9" key="2">
    <citation type="journal article" date="2012" name="Stand. Genomic Sci.">
        <title>Complete Genome Sequence of Clostridium clariflavum DSM 19732.</title>
        <authorList>
            <person name="Izquierdo J.A."/>
            <person name="Goodwin L."/>
            <person name="Davenport K.W."/>
            <person name="Teshima H."/>
            <person name="Bruce D."/>
            <person name="Detter C."/>
            <person name="Tapia R."/>
            <person name="Han S."/>
            <person name="Land M."/>
            <person name="Hauser L."/>
            <person name="Jeffries C.D."/>
            <person name="Han J."/>
            <person name="Pitluck S."/>
            <person name="Nolan M."/>
            <person name="Chen A."/>
            <person name="Huntemann M."/>
            <person name="Mavromatis K."/>
            <person name="Mikhailova N."/>
            <person name="Liolios K."/>
            <person name="Woyke T."/>
            <person name="Lynd L.R."/>
        </authorList>
    </citation>
    <scope>NUCLEOTIDE SEQUENCE [LARGE SCALE GENOMIC DNA]</scope>
    <source>
        <strain evidence="9">DSM 19732 / NBRC 101661 / EBR45</strain>
    </source>
</reference>
<dbReference type="InterPro" id="IPR011035">
    <property type="entry name" value="Ribosomal_bL25/Gln-tRNA_synth"/>
</dbReference>
<sequence length="183" mass="20360">MTVLLNATERKEKAKKVRCSGYVPGSMYGPGLEKNIEIQIKENEINKFLKSHSIGAKTKIKVNGTEQLCVVKDIQYDAVSNKPIHIEFYASSEDRLVRSKVPIKFKGNENLSNRNLVLNILKDEIELQGKLKDLPEFIEVDVSSLDDGSIITMRDIALPEGVRLLSREDETAASVTVASTLVS</sequence>
<dbReference type="InterPro" id="IPR037121">
    <property type="entry name" value="Ribosomal_bL25_C"/>
</dbReference>
<evidence type="ECO:0000313" key="9">
    <source>
        <dbReference type="Proteomes" id="UP000005435"/>
    </source>
</evidence>
<dbReference type="InterPro" id="IPR020056">
    <property type="entry name" value="Rbsml_bL25/Gln-tRNA_synth_N"/>
</dbReference>
<reference evidence="9" key="1">
    <citation type="submission" date="2011-12" db="EMBL/GenBank/DDBJ databases">
        <title>Complete sequence of Clostridium clariflavum DSM 19732.</title>
        <authorList>
            <consortium name="US DOE Joint Genome Institute"/>
            <person name="Lucas S."/>
            <person name="Han J."/>
            <person name="Lapidus A."/>
            <person name="Cheng J.-F."/>
            <person name="Goodwin L."/>
            <person name="Pitluck S."/>
            <person name="Peters L."/>
            <person name="Teshima H."/>
            <person name="Detter J.C."/>
            <person name="Han C."/>
            <person name="Tapia R."/>
            <person name="Land M."/>
            <person name="Hauser L."/>
            <person name="Kyrpides N."/>
            <person name="Ivanova N."/>
            <person name="Pagani I."/>
            <person name="Kitzmiller T."/>
            <person name="Lynd L."/>
            <person name="Izquierdo J."/>
            <person name="Woyke T."/>
        </authorList>
    </citation>
    <scope>NUCLEOTIDE SEQUENCE [LARGE SCALE GENOMIC DNA]</scope>
    <source>
        <strain evidence="9">DSM 19732 / NBRC 101661 / EBR45</strain>
    </source>
</reference>
<gene>
    <name evidence="5" type="primary">rplY</name>
    <name evidence="5" type="synonym">ctc</name>
    <name evidence="8" type="ordered locus">Clocl_1332</name>
</gene>
<dbReference type="GO" id="GO:0003735">
    <property type="term" value="F:structural constituent of ribosome"/>
    <property type="evidence" value="ECO:0007669"/>
    <property type="project" value="InterPro"/>
</dbReference>
<evidence type="ECO:0000256" key="5">
    <source>
        <dbReference type="HAMAP-Rule" id="MF_01334"/>
    </source>
</evidence>
<comment type="similarity">
    <text evidence="5">Belongs to the bacterial ribosomal protein bL25 family. CTC subfamily.</text>
</comment>
<dbReference type="KEGG" id="ccl:Clocl_1332"/>
<dbReference type="Proteomes" id="UP000005435">
    <property type="component" value="Chromosome"/>
</dbReference>
<comment type="subunit">
    <text evidence="5">Part of the 50S ribosomal subunit; part of the 5S rRNA/L5/L18/L25 subcomplex. Contacts the 5S rRNA. Binds to the 5S rRNA independently of L5 and L18.</text>
</comment>
<dbReference type="AlphaFoldDB" id="G8M0D8"/>
<dbReference type="InterPro" id="IPR020930">
    <property type="entry name" value="Ribosomal_uL5_bac-type"/>
</dbReference>